<dbReference type="EMBL" id="JPOS01000033">
    <property type="protein sequence ID" value="KGE87721.1"/>
    <property type="molecule type" value="Genomic_DNA"/>
</dbReference>
<dbReference type="RefSeq" id="WP_044221023.1">
    <property type="nucleotide sequence ID" value="NZ_JBKAGJ010000023.1"/>
</dbReference>
<accession>A0A098S6J3</accession>
<dbReference type="OrthoDB" id="1493430at2"/>
<keyword evidence="3" id="KW-1185">Reference proteome</keyword>
<sequence>MNASQLLSLFSLFTLLTGIACSCPPDEEIGQLGLSEAGRNFLPYDGTETLRFVNASGQAMTFSAPRGEEAGKNQLCVNIICTEARFNSPSSCEYYLTDNLRYIFVSEDNERLLDLAVFTGLYAWETEHFFDALQASFSSGTPSIQAGQVIEQRFDGTLIPEETSITNLMQKWESVGLNGTTFHNVWSFEQDNLGFFMQPGKGVIALKENSQIWVLEQ</sequence>
<comment type="caution">
    <text evidence="2">The sequence shown here is derived from an EMBL/GenBank/DDBJ whole genome shotgun (WGS) entry which is preliminary data.</text>
</comment>
<evidence type="ECO:0000313" key="3">
    <source>
        <dbReference type="Proteomes" id="UP000029736"/>
    </source>
</evidence>
<reference evidence="2 3" key="1">
    <citation type="journal article" date="2014" name="Int. J. Syst. Evol. Microbiol.">
        <title>Phaeodactylibacter xiamenensis gen. nov., sp. nov., a member of the family Saprospiraceae isolated from the marine alga Phaeodactylum tricornutum.</title>
        <authorList>
            <person name="Chen Z.Jr."/>
            <person name="Lei X."/>
            <person name="Lai Q."/>
            <person name="Li Y."/>
            <person name="Zhang B."/>
            <person name="Zhang J."/>
            <person name="Zhang H."/>
            <person name="Yang L."/>
            <person name="Zheng W."/>
            <person name="Tian Y."/>
            <person name="Yu Z."/>
            <person name="Xu H.Jr."/>
            <person name="Zheng T."/>
        </authorList>
    </citation>
    <scope>NUCLEOTIDE SEQUENCE [LARGE SCALE GENOMIC DNA]</scope>
    <source>
        <strain evidence="2 3">KD52</strain>
    </source>
</reference>
<dbReference type="AlphaFoldDB" id="A0A098S6J3"/>
<dbReference type="Proteomes" id="UP000029736">
    <property type="component" value="Unassembled WGS sequence"/>
</dbReference>
<keyword evidence="1" id="KW-0732">Signal</keyword>
<evidence type="ECO:0000256" key="1">
    <source>
        <dbReference type="SAM" id="SignalP"/>
    </source>
</evidence>
<evidence type="ECO:0000313" key="2">
    <source>
        <dbReference type="EMBL" id="KGE87721.1"/>
    </source>
</evidence>
<gene>
    <name evidence="2" type="ORF">IX84_13150</name>
</gene>
<name>A0A098S6J3_9BACT</name>
<feature type="chain" id="PRO_5001947682" description="Lipoprotein" evidence="1">
    <location>
        <begin position="23"/>
        <end position="217"/>
    </location>
</feature>
<protein>
    <recommendedName>
        <fullName evidence="4">Lipoprotein</fullName>
    </recommendedName>
</protein>
<evidence type="ECO:0008006" key="4">
    <source>
        <dbReference type="Google" id="ProtNLM"/>
    </source>
</evidence>
<organism evidence="2 3">
    <name type="scientific">Phaeodactylibacter xiamenensis</name>
    <dbReference type="NCBI Taxonomy" id="1524460"/>
    <lineage>
        <taxon>Bacteria</taxon>
        <taxon>Pseudomonadati</taxon>
        <taxon>Bacteroidota</taxon>
        <taxon>Saprospiria</taxon>
        <taxon>Saprospirales</taxon>
        <taxon>Haliscomenobacteraceae</taxon>
        <taxon>Phaeodactylibacter</taxon>
    </lineage>
</organism>
<proteinExistence type="predicted"/>
<feature type="signal peptide" evidence="1">
    <location>
        <begin position="1"/>
        <end position="22"/>
    </location>
</feature>